<dbReference type="PANTHER" id="PTHR43130">
    <property type="entry name" value="ARAC-FAMILY TRANSCRIPTIONAL REGULATOR"/>
    <property type="match status" value="1"/>
</dbReference>
<evidence type="ECO:0000313" key="6">
    <source>
        <dbReference type="Proteomes" id="UP000244911"/>
    </source>
</evidence>
<dbReference type="InterPro" id="IPR020449">
    <property type="entry name" value="Tscrpt_reg_AraC-type_HTH"/>
</dbReference>
<dbReference type="InterPro" id="IPR002818">
    <property type="entry name" value="DJ-1/PfpI"/>
</dbReference>
<proteinExistence type="predicted"/>
<dbReference type="SMART" id="SM00342">
    <property type="entry name" value="HTH_ARAC"/>
    <property type="match status" value="1"/>
</dbReference>
<organism evidence="5 6">
    <name type="scientific">Aliiroseovarius pelagivivens</name>
    <dbReference type="NCBI Taxonomy" id="1639690"/>
    <lineage>
        <taxon>Bacteria</taxon>
        <taxon>Pseudomonadati</taxon>
        <taxon>Pseudomonadota</taxon>
        <taxon>Alphaproteobacteria</taxon>
        <taxon>Rhodobacterales</taxon>
        <taxon>Paracoccaceae</taxon>
        <taxon>Aliiroseovarius</taxon>
    </lineage>
</organism>
<dbReference type="GO" id="GO:0003700">
    <property type="term" value="F:DNA-binding transcription factor activity"/>
    <property type="evidence" value="ECO:0007669"/>
    <property type="project" value="InterPro"/>
</dbReference>
<keyword evidence="3" id="KW-0804">Transcription</keyword>
<keyword evidence="2" id="KW-0238">DNA-binding</keyword>
<evidence type="ECO:0000313" key="5">
    <source>
        <dbReference type="EMBL" id="SPF76127.1"/>
    </source>
</evidence>
<dbReference type="CDD" id="cd03136">
    <property type="entry name" value="GATase1_AraC_ArgR_like"/>
    <property type="match status" value="1"/>
</dbReference>
<dbReference type="InterPro" id="IPR018060">
    <property type="entry name" value="HTH_AraC"/>
</dbReference>
<dbReference type="RefSeq" id="WP_108856162.1">
    <property type="nucleotide sequence ID" value="NZ_OMOI01000001.1"/>
</dbReference>
<dbReference type="InterPro" id="IPR029062">
    <property type="entry name" value="Class_I_gatase-like"/>
</dbReference>
<dbReference type="SUPFAM" id="SSF52317">
    <property type="entry name" value="Class I glutamine amidotransferase-like"/>
    <property type="match status" value="1"/>
</dbReference>
<dbReference type="Proteomes" id="UP000244911">
    <property type="component" value="Unassembled WGS sequence"/>
</dbReference>
<dbReference type="InterPro" id="IPR009057">
    <property type="entry name" value="Homeodomain-like_sf"/>
</dbReference>
<keyword evidence="6" id="KW-1185">Reference proteome</keyword>
<reference evidence="5 6" key="1">
    <citation type="submission" date="2018-03" db="EMBL/GenBank/DDBJ databases">
        <authorList>
            <person name="Keele B.F."/>
        </authorList>
    </citation>
    <scope>NUCLEOTIDE SEQUENCE [LARGE SCALE GENOMIC DNA]</scope>
    <source>
        <strain evidence="5 6">CECT 8811</strain>
    </source>
</reference>
<dbReference type="Pfam" id="PF12833">
    <property type="entry name" value="HTH_18"/>
    <property type="match status" value="1"/>
</dbReference>
<evidence type="ECO:0000256" key="1">
    <source>
        <dbReference type="ARBA" id="ARBA00023015"/>
    </source>
</evidence>
<dbReference type="PRINTS" id="PR00032">
    <property type="entry name" value="HTHARAC"/>
</dbReference>
<dbReference type="GO" id="GO:0043565">
    <property type="term" value="F:sequence-specific DNA binding"/>
    <property type="evidence" value="ECO:0007669"/>
    <property type="project" value="InterPro"/>
</dbReference>
<dbReference type="OrthoDB" id="9793400at2"/>
<evidence type="ECO:0000256" key="3">
    <source>
        <dbReference type="ARBA" id="ARBA00023163"/>
    </source>
</evidence>
<feature type="domain" description="HTH araC/xylS-type" evidence="4">
    <location>
        <begin position="216"/>
        <end position="314"/>
    </location>
</feature>
<keyword evidence="1" id="KW-0805">Transcription regulation</keyword>
<gene>
    <name evidence="5" type="primary">cdhR_1</name>
    <name evidence="5" type="ORF">ALP8811_01127</name>
</gene>
<dbReference type="Pfam" id="PF01965">
    <property type="entry name" value="DJ-1_PfpI"/>
    <property type="match status" value="1"/>
</dbReference>
<dbReference type="SUPFAM" id="SSF46689">
    <property type="entry name" value="Homeodomain-like"/>
    <property type="match status" value="2"/>
</dbReference>
<evidence type="ECO:0000259" key="4">
    <source>
        <dbReference type="PROSITE" id="PS01124"/>
    </source>
</evidence>
<dbReference type="PROSITE" id="PS00041">
    <property type="entry name" value="HTH_ARAC_FAMILY_1"/>
    <property type="match status" value="1"/>
</dbReference>
<dbReference type="PANTHER" id="PTHR43130:SF3">
    <property type="entry name" value="HTH-TYPE TRANSCRIPTIONAL REGULATOR RV1931C"/>
    <property type="match status" value="1"/>
</dbReference>
<sequence length="317" mass="35203">MRNWSNSIAATRQITFLVFERFSNHGLANLMEPFRAANSLLRRQAYRWQIITPDDGPVTSSSGLPVMPTMPRKDLGRGDLLFVISSYGQKELATPAGSAMLRSLARQHRRVGSIDTGSWLLAQAGLLDGRRATIHFDLSDTFAERFPQVDVERMRWVEDGDRITCGGAMAGFDLACELIGQDHGTALVLEIGQMFLSGMPVQPRTVSRLGGDRRVDRCLSEMAANIETPLSLPELARRAGCRQRDLEQRFRKLFGASPQKVYRRLRLDASKRMLQEGGLAVAEVALRSGYADASAFARAFREEYGAPPRAFLDRGVG</sequence>
<accession>A0A2R8AJT4</accession>
<dbReference type="EMBL" id="OMOI01000001">
    <property type="protein sequence ID" value="SPF76127.1"/>
    <property type="molecule type" value="Genomic_DNA"/>
</dbReference>
<dbReference type="AlphaFoldDB" id="A0A2R8AJT4"/>
<name>A0A2R8AJT4_9RHOB</name>
<dbReference type="InterPro" id="IPR018062">
    <property type="entry name" value="HTH_AraC-typ_CS"/>
</dbReference>
<dbReference type="Gene3D" id="1.10.10.60">
    <property type="entry name" value="Homeodomain-like"/>
    <property type="match status" value="1"/>
</dbReference>
<dbReference type="PROSITE" id="PS01124">
    <property type="entry name" value="HTH_ARAC_FAMILY_2"/>
    <property type="match status" value="1"/>
</dbReference>
<protein>
    <submittedName>
        <fullName evidence="5">HTH-type transcriptional regulator CdhR</fullName>
    </submittedName>
</protein>
<evidence type="ECO:0000256" key="2">
    <source>
        <dbReference type="ARBA" id="ARBA00023125"/>
    </source>
</evidence>
<dbReference type="InterPro" id="IPR052158">
    <property type="entry name" value="INH-QAR"/>
</dbReference>
<dbReference type="Gene3D" id="3.40.50.880">
    <property type="match status" value="1"/>
</dbReference>